<dbReference type="Proteomes" id="UP001642484">
    <property type="component" value="Unassembled WGS sequence"/>
</dbReference>
<name>A0ABP0HI82_9DINO</name>
<accession>A0ABP0HI82</accession>
<keyword evidence="2" id="KW-1185">Reference proteome</keyword>
<gene>
    <name evidence="1" type="ORF">CCMP2556_LOCUS1496</name>
</gene>
<sequence>MSNPYHADLVWKQTLEKELGLWCCQQLGVSRDAPLDAVLKEPKREVRSVEVGQQVMIQGSRRRPDLNGLHGEVLGDSDHAGRLEVRLFQKDGSKGRRMRISGHRLSRSLSMAGAVAAGVEKPVMSS</sequence>
<dbReference type="EMBL" id="CAXAMN010000503">
    <property type="protein sequence ID" value="CAK8989049.1"/>
    <property type="molecule type" value="Genomic_DNA"/>
</dbReference>
<protein>
    <submittedName>
        <fullName evidence="1">Uncharacterized protein</fullName>
    </submittedName>
</protein>
<reference evidence="1 2" key="1">
    <citation type="submission" date="2024-02" db="EMBL/GenBank/DDBJ databases">
        <authorList>
            <person name="Chen Y."/>
            <person name="Shah S."/>
            <person name="Dougan E. K."/>
            <person name="Thang M."/>
            <person name="Chan C."/>
        </authorList>
    </citation>
    <scope>NUCLEOTIDE SEQUENCE [LARGE SCALE GENOMIC DNA]</scope>
</reference>
<comment type="caution">
    <text evidence="1">The sequence shown here is derived from an EMBL/GenBank/DDBJ whole genome shotgun (WGS) entry which is preliminary data.</text>
</comment>
<proteinExistence type="predicted"/>
<evidence type="ECO:0000313" key="1">
    <source>
        <dbReference type="EMBL" id="CAK8989049.1"/>
    </source>
</evidence>
<organism evidence="1 2">
    <name type="scientific">Durusdinium trenchii</name>
    <dbReference type="NCBI Taxonomy" id="1381693"/>
    <lineage>
        <taxon>Eukaryota</taxon>
        <taxon>Sar</taxon>
        <taxon>Alveolata</taxon>
        <taxon>Dinophyceae</taxon>
        <taxon>Suessiales</taxon>
        <taxon>Symbiodiniaceae</taxon>
        <taxon>Durusdinium</taxon>
    </lineage>
</organism>
<evidence type="ECO:0000313" key="2">
    <source>
        <dbReference type="Proteomes" id="UP001642484"/>
    </source>
</evidence>